<protein>
    <submittedName>
        <fullName evidence="1">Uncharacterized protein</fullName>
    </submittedName>
</protein>
<organism evidence="1 2">
    <name type="scientific">Flavonifractor plautii</name>
    <name type="common">Fusobacterium plautii</name>
    <dbReference type="NCBI Taxonomy" id="292800"/>
    <lineage>
        <taxon>Bacteria</taxon>
        <taxon>Bacillati</taxon>
        <taxon>Bacillota</taxon>
        <taxon>Clostridia</taxon>
        <taxon>Eubacteriales</taxon>
        <taxon>Oscillospiraceae</taxon>
        <taxon>Flavonifractor</taxon>
    </lineage>
</organism>
<dbReference type="EMBL" id="CYZT01000773">
    <property type="protein sequence ID" value="CUQ21042.1"/>
    <property type="molecule type" value="Genomic_DNA"/>
</dbReference>
<evidence type="ECO:0000313" key="1">
    <source>
        <dbReference type="EMBL" id="CUQ21042.1"/>
    </source>
</evidence>
<name>A0A174UFJ3_FLAPL</name>
<accession>A0A174UFJ3</accession>
<sequence length="288" mass="32549">MTDKIPDLYQLAYNQYLNDYNMDLSNLGVVQGAEQSDYDKYLNQLNQYNTDRNFSYGQFLDELSSQNQRRTDALNEAVLRAEMGDYGGLADRGWDTSNIPYEWEKQQSIEQQNYEREQALRELAQAQVDNMLQTGTMPPAELLQQSGYSQDYANALGSYYKNQLAQQANRGRSIGGGKDRSGNQLSFSEAKKLAENGYFGDEVLSVLRSNGYFDAAITAMYGWEPTKSGGPTAGSEQVTNRTDEAASDWIHVPGFGRLTYPELEHYVDTGAIIESYDERTGKYTYRKA</sequence>
<proteinExistence type="predicted"/>
<gene>
    <name evidence="1" type="ORF">ERS852411_04108</name>
</gene>
<reference evidence="1 2" key="1">
    <citation type="submission" date="2015-09" db="EMBL/GenBank/DDBJ databases">
        <authorList>
            <consortium name="Pathogen Informatics"/>
        </authorList>
    </citation>
    <scope>NUCLEOTIDE SEQUENCE [LARGE SCALE GENOMIC DNA]</scope>
    <source>
        <strain evidence="1 2">2789STDY5608854</strain>
    </source>
</reference>
<evidence type="ECO:0000313" key="2">
    <source>
        <dbReference type="Proteomes" id="UP000095746"/>
    </source>
</evidence>
<dbReference type="Proteomes" id="UP000095746">
    <property type="component" value="Unassembled WGS sequence"/>
</dbReference>
<dbReference type="AlphaFoldDB" id="A0A174UFJ3"/>